<keyword evidence="2" id="KW-0813">Transport</keyword>
<keyword evidence="3" id="KW-0653">Protein transport</keyword>
<evidence type="ECO:0000256" key="3">
    <source>
        <dbReference type="ARBA" id="ARBA00022927"/>
    </source>
</evidence>
<gene>
    <name evidence="5" type="ORF">Cvel_3515</name>
</gene>
<accession>A0A0G4FNH9</accession>
<feature type="region of interest" description="Disordered" evidence="4">
    <location>
        <begin position="12"/>
        <end position="144"/>
    </location>
</feature>
<evidence type="ECO:0000256" key="2">
    <source>
        <dbReference type="ARBA" id="ARBA00022448"/>
    </source>
</evidence>
<dbReference type="Pfam" id="PF00514">
    <property type="entry name" value="Arm"/>
    <property type="match status" value="1"/>
</dbReference>
<dbReference type="EMBL" id="CDMZ01000474">
    <property type="protein sequence ID" value="CEM15083.1"/>
    <property type="molecule type" value="Genomic_DNA"/>
</dbReference>
<organism evidence="5">
    <name type="scientific">Chromera velia CCMP2878</name>
    <dbReference type="NCBI Taxonomy" id="1169474"/>
    <lineage>
        <taxon>Eukaryota</taxon>
        <taxon>Sar</taxon>
        <taxon>Alveolata</taxon>
        <taxon>Colpodellida</taxon>
        <taxon>Chromeraceae</taxon>
        <taxon>Chromera</taxon>
    </lineage>
</organism>
<reference evidence="5" key="1">
    <citation type="submission" date="2014-11" db="EMBL/GenBank/DDBJ databases">
        <authorList>
            <person name="Otto D Thomas"/>
            <person name="Naeem Raeece"/>
        </authorList>
    </citation>
    <scope>NUCLEOTIDE SEQUENCE</scope>
</reference>
<dbReference type="Gene3D" id="1.25.10.10">
    <property type="entry name" value="Leucine-rich Repeat Variant"/>
    <property type="match status" value="1"/>
</dbReference>
<evidence type="ECO:0008006" key="6">
    <source>
        <dbReference type="Google" id="ProtNLM"/>
    </source>
</evidence>
<dbReference type="SMART" id="SM00185">
    <property type="entry name" value="ARM"/>
    <property type="match status" value="2"/>
</dbReference>
<dbReference type="InterPro" id="IPR016024">
    <property type="entry name" value="ARM-type_fold"/>
</dbReference>
<feature type="compositionally biased region" description="Basic and acidic residues" evidence="4">
    <location>
        <begin position="113"/>
        <end position="130"/>
    </location>
</feature>
<name>A0A0G4FNH9_9ALVE</name>
<evidence type="ECO:0000256" key="4">
    <source>
        <dbReference type="SAM" id="MobiDB-lite"/>
    </source>
</evidence>
<dbReference type="InterPro" id="IPR011989">
    <property type="entry name" value="ARM-like"/>
</dbReference>
<evidence type="ECO:0000256" key="1">
    <source>
        <dbReference type="ARBA" id="ARBA00010394"/>
    </source>
</evidence>
<evidence type="ECO:0000313" key="5">
    <source>
        <dbReference type="EMBL" id="CEM15083.1"/>
    </source>
</evidence>
<dbReference type="AlphaFoldDB" id="A0A0G4FNH9"/>
<proteinExistence type="inferred from homology"/>
<dbReference type="VEuPathDB" id="CryptoDB:Cvel_3515"/>
<dbReference type="InterPro" id="IPR000225">
    <property type="entry name" value="Armadillo"/>
</dbReference>
<dbReference type="GO" id="GO:0015031">
    <property type="term" value="P:protein transport"/>
    <property type="evidence" value="ECO:0007669"/>
    <property type="project" value="UniProtKB-KW"/>
</dbReference>
<protein>
    <recommendedName>
        <fullName evidence="6">IBB domain-containing protein</fullName>
    </recommendedName>
</protein>
<dbReference type="SUPFAM" id="SSF48371">
    <property type="entry name" value="ARM repeat"/>
    <property type="match status" value="1"/>
</dbReference>
<comment type="similarity">
    <text evidence="1">Belongs to the importin alpha family.</text>
</comment>
<sequence length="468" mass="52710">MERFIQIVSCLFRKKKDSKSPGQISAKLGGGRKPVKKEDPKAPKGKNSTSGGVQADHSPQKKKKNKNEVKGTPKRKTTKKSADQKAKGSGHRVNRVSQRPSTPPPCHWLPWDKPGEEDSLSSKEAVRTEGRLSPPRSLLPAKTVRASVSPPRHWLPWDERHDLSGERAVGEEIKDRRLVKFFLKMFEGAHMGHVDAKTRTELLKRRAREGDKPGRPIKMWLFPRVGARGEKEAKEMGSQMKAAEFVGVQKRTLLEYVYGKPVRSKNRDGKEYFVALEVTLSNQDRKAMAEALRAETRVDRILSDLSFSENETCKQALVIVSNLASGDRDTLQWLLDEGVFSKVIPLLQRGGVEIQKEAVWALENATKFGDLDQVIQMVKSGAVRGFCEFLGSEYSETVHVALETLQNILRRSEDPDESPGDKTANYVEKAKKLMRRVFNTSEAVPDRKKMLSCTILTAIAYYDLLYLM</sequence>
<dbReference type="PANTHER" id="PTHR23316">
    <property type="entry name" value="IMPORTIN ALPHA"/>
    <property type="match status" value="1"/>
</dbReference>